<dbReference type="InterPro" id="IPR001345">
    <property type="entry name" value="PG/BPGM_mutase_AS"/>
</dbReference>
<evidence type="ECO:0000313" key="5">
    <source>
        <dbReference type="EMBL" id="KUI68005.1"/>
    </source>
</evidence>
<dbReference type="InterPro" id="IPR029033">
    <property type="entry name" value="His_PPase_superfam"/>
</dbReference>
<feature type="region of interest" description="Disordered" evidence="4">
    <location>
        <begin position="223"/>
        <end position="245"/>
    </location>
</feature>
<dbReference type="SMART" id="SM00855">
    <property type="entry name" value="PGAM"/>
    <property type="match status" value="1"/>
</dbReference>
<dbReference type="GO" id="GO:0045820">
    <property type="term" value="P:negative regulation of glycolytic process"/>
    <property type="evidence" value="ECO:0007669"/>
    <property type="project" value="TreeGrafter"/>
</dbReference>
<proteinExistence type="predicted"/>
<feature type="binding site" evidence="3">
    <location>
        <begin position="7"/>
        <end position="14"/>
    </location>
    <ligand>
        <name>substrate</name>
    </ligand>
</feature>
<evidence type="ECO:0000256" key="2">
    <source>
        <dbReference type="PIRSR" id="PIRSR613078-1"/>
    </source>
</evidence>
<dbReference type="Gene3D" id="3.40.50.1240">
    <property type="entry name" value="Phosphoglycerate mutase-like"/>
    <property type="match status" value="1"/>
</dbReference>
<evidence type="ECO:0008006" key="7">
    <source>
        <dbReference type="Google" id="ProtNLM"/>
    </source>
</evidence>
<feature type="binding site" evidence="3">
    <location>
        <position position="62"/>
    </location>
    <ligand>
        <name>substrate</name>
    </ligand>
</feature>
<protein>
    <recommendedName>
        <fullName evidence="7">Phosphatase</fullName>
    </recommendedName>
</protein>
<evidence type="ECO:0000313" key="6">
    <source>
        <dbReference type="Proteomes" id="UP000078559"/>
    </source>
</evidence>
<dbReference type="SUPFAM" id="SSF53254">
    <property type="entry name" value="Phosphoglycerate mutase-like"/>
    <property type="match status" value="1"/>
</dbReference>
<dbReference type="EMBL" id="CM003100">
    <property type="protein sequence ID" value="KUI68005.1"/>
    <property type="molecule type" value="Genomic_DNA"/>
</dbReference>
<gene>
    <name evidence="5" type="ORF">VM1G_02842</name>
</gene>
<name>A0A194VW12_CYTMA</name>
<sequence length="322" mass="33999">MRLFLVRHGESVDNVAGLYAGIRDSPLTNHGVLQARRLGAHLASRSSPIGPVQTIFSSNLRRAVRTAEAVAEAQAAVAGVVDVPAVVQLAELREKDFGSDEGKRFGTRGQAAGASARPIDWVEPESRDAMKTRVDRFIKMHLVPTVIRGFESDANHSVVIVAHGIILNVLLRSLLSRFGPDELTRLSRPGVASGRPESLASWSNTGYLEANLRLVKKSVATAPVGSKSSPLSVPQGASTNTGLATTGVNEVDAPTFAIRMTVQTVNCNHHLSGLKKTRGGIGSAAFDQKQKTLDSLFSRPAKKPKLGIGGNGGNGGSSGPMF</sequence>
<dbReference type="AlphaFoldDB" id="A0A194VW12"/>
<dbReference type="GO" id="GO:0004331">
    <property type="term" value="F:fructose-2,6-bisphosphate 2-phosphatase activity"/>
    <property type="evidence" value="ECO:0007669"/>
    <property type="project" value="TreeGrafter"/>
</dbReference>
<dbReference type="InterPro" id="IPR013078">
    <property type="entry name" value="His_Pase_superF_clade-1"/>
</dbReference>
<dbReference type="CDD" id="cd07067">
    <property type="entry name" value="HP_PGM_like"/>
    <property type="match status" value="1"/>
</dbReference>
<evidence type="ECO:0000256" key="1">
    <source>
        <dbReference type="ARBA" id="ARBA00022801"/>
    </source>
</evidence>
<evidence type="ECO:0000256" key="3">
    <source>
        <dbReference type="PIRSR" id="PIRSR613078-2"/>
    </source>
</evidence>
<dbReference type="GO" id="GO:0005829">
    <property type="term" value="C:cytosol"/>
    <property type="evidence" value="ECO:0007669"/>
    <property type="project" value="TreeGrafter"/>
</dbReference>
<feature type="active site" description="Tele-phosphohistidine intermediate" evidence="2">
    <location>
        <position position="8"/>
    </location>
</feature>
<feature type="active site" description="Proton donor/acceptor" evidence="2">
    <location>
        <position position="94"/>
    </location>
</feature>
<dbReference type="SMR" id="A0A194VW12"/>
<keyword evidence="1" id="KW-0378">Hydrolase</keyword>
<dbReference type="PANTHER" id="PTHR46517:SF1">
    <property type="entry name" value="FRUCTOSE-2,6-BISPHOSPHATASE TIGAR"/>
    <property type="match status" value="1"/>
</dbReference>
<feature type="region of interest" description="Disordered" evidence="4">
    <location>
        <begin position="300"/>
        <end position="322"/>
    </location>
</feature>
<dbReference type="OrthoDB" id="354304at2759"/>
<dbReference type="PROSITE" id="PS00175">
    <property type="entry name" value="PG_MUTASE"/>
    <property type="match status" value="1"/>
</dbReference>
<reference evidence="5" key="1">
    <citation type="submission" date="2014-12" db="EMBL/GenBank/DDBJ databases">
        <title>Genome Sequence of Valsa Canker Pathogens Uncovers a Specific Adaption of Colonization on Woody Bark.</title>
        <authorList>
            <person name="Yin Z."/>
            <person name="Liu H."/>
            <person name="Gao X."/>
            <person name="Li Z."/>
            <person name="Song N."/>
            <person name="Ke X."/>
            <person name="Dai Q."/>
            <person name="Wu Y."/>
            <person name="Sun Y."/>
            <person name="Xu J.-R."/>
            <person name="Kang Z.K."/>
            <person name="Wang L."/>
            <person name="Huang L."/>
        </authorList>
    </citation>
    <scope>NUCLEOTIDE SEQUENCE [LARGE SCALE GENOMIC DNA]</scope>
    <source>
        <strain evidence="5">03-8</strain>
    </source>
</reference>
<dbReference type="GO" id="GO:0043456">
    <property type="term" value="P:regulation of pentose-phosphate shunt"/>
    <property type="evidence" value="ECO:0007669"/>
    <property type="project" value="TreeGrafter"/>
</dbReference>
<evidence type="ECO:0000256" key="4">
    <source>
        <dbReference type="SAM" id="MobiDB-lite"/>
    </source>
</evidence>
<dbReference type="PANTHER" id="PTHR46517">
    <property type="entry name" value="FRUCTOSE-2,6-BISPHOSPHATASE TIGAR"/>
    <property type="match status" value="1"/>
</dbReference>
<accession>A0A194VW12</accession>
<dbReference type="InterPro" id="IPR051695">
    <property type="entry name" value="Phosphoglycerate_Mutase"/>
</dbReference>
<dbReference type="Proteomes" id="UP000078559">
    <property type="component" value="Chromosome 3"/>
</dbReference>
<keyword evidence="6" id="KW-1185">Reference proteome</keyword>
<organism evidence="5 6">
    <name type="scientific">Cytospora mali</name>
    <name type="common">Apple Valsa canker fungus</name>
    <name type="synonym">Valsa mali</name>
    <dbReference type="NCBI Taxonomy" id="578113"/>
    <lineage>
        <taxon>Eukaryota</taxon>
        <taxon>Fungi</taxon>
        <taxon>Dikarya</taxon>
        <taxon>Ascomycota</taxon>
        <taxon>Pezizomycotina</taxon>
        <taxon>Sordariomycetes</taxon>
        <taxon>Sordariomycetidae</taxon>
        <taxon>Diaporthales</taxon>
        <taxon>Cytosporaceae</taxon>
        <taxon>Cytospora</taxon>
    </lineage>
</organism>
<feature type="compositionally biased region" description="Gly residues" evidence="4">
    <location>
        <begin position="307"/>
        <end position="322"/>
    </location>
</feature>
<dbReference type="Pfam" id="PF00300">
    <property type="entry name" value="His_Phos_1"/>
    <property type="match status" value="1"/>
</dbReference>
<feature type="compositionally biased region" description="Polar residues" evidence="4">
    <location>
        <begin position="226"/>
        <end position="245"/>
    </location>
</feature>